<evidence type="ECO:0000313" key="2">
    <source>
        <dbReference type="Proteomes" id="UP001143856"/>
    </source>
</evidence>
<sequence length="427" mass="48586">MWFHPQCRKLKSAWLAATEAQLQSVKTWRLEELFATLYGTDRDRQYQSIILPKIGDSLYYELYGLVKQGVISTELAQGGPRAVWPGWTATWTWESWNGCKTEANATAMMQARNTADKRPDNHREEDVVHEEHDVVHEEHDVVHEEAKPHVSRGQGKNKQPLDKPVSFGVENKQPLDTPASFGVEHSTRSPRDARPDSQGQDPFGSQRMTRHTLLPDPVETPRRQGSFTTADEGHKYNDLFANRSRVSLAPPISQLNSQPQVVQDGRIVPPIQNEKRQQYPAQRNNRLTPQVDTQQLQADLPSDNADIQRSPSVQNGRIPPTRNEKRQQYPAQKNNRPTPPVYYQGVPPLERPRSHGLSWLQEQKGGLNAQLLDIDNLLNSTDIEPANSLSQAALKLKQQHELLLAQTHLEINQDIIDEQIFKELARL</sequence>
<accession>A0ACC1NB59</accession>
<organism evidence="1 2">
    <name type="scientific">Xylaria curta</name>
    <dbReference type="NCBI Taxonomy" id="42375"/>
    <lineage>
        <taxon>Eukaryota</taxon>
        <taxon>Fungi</taxon>
        <taxon>Dikarya</taxon>
        <taxon>Ascomycota</taxon>
        <taxon>Pezizomycotina</taxon>
        <taxon>Sordariomycetes</taxon>
        <taxon>Xylariomycetidae</taxon>
        <taxon>Xylariales</taxon>
        <taxon>Xylariaceae</taxon>
        <taxon>Xylaria</taxon>
    </lineage>
</organism>
<dbReference type="Proteomes" id="UP001143856">
    <property type="component" value="Unassembled WGS sequence"/>
</dbReference>
<dbReference type="EMBL" id="JAPDGR010002358">
    <property type="protein sequence ID" value="KAJ2976210.1"/>
    <property type="molecule type" value="Genomic_DNA"/>
</dbReference>
<comment type="caution">
    <text evidence="1">The sequence shown here is derived from an EMBL/GenBank/DDBJ whole genome shotgun (WGS) entry which is preliminary data.</text>
</comment>
<proteinExistence type="predicted"/>
<protein>
    <submittedName>
        <fullName evidence="1">Uncharacterized protein</fullName>
    </submittedName>
</protein>
<reference evidence="1" key="1">
    <citation type="submission" date="2022-10" db="EMBL/GenBank/DDBJ databases">
        <title>Genome Sequence of Xylaria curta.</title>
        <authorList>
            <person name="Buettner E."/>
        </authorList>
    </citation>
    <scope>NUCLEOTIDE SEQUENCE</scope>
    <source>
        <strain evidence="1">Babe10</strain>
    </source>
</reference>
<gene>
    <name evidence="1" type="ORF">NUW58_g8143</name>
</gene>
<name>A0ACC1NB59_9PEZI</name>
<evidence type="ECO:0000313" key="1">
    <source>
        <dbReference type="EMBL" id="KAJ2976210.1"/>
    </source>
</evidence>
<keyword evidence="2" id="KW-1185">Reference proteome</keyword>